<dbReference type="Pfam" id="PF00067">
    <property type="entry name" value="p450"/>
    <property type="match status" value="1"/>
</dbReference>
<evidence type="ECO:0000256" key="3">
    <source>
        <dbReference type="ARBA" id="ARBA00023002"/>
    </source>
</evidence>
<sequence length="451" mass="50555">MFRPRVYVILSPENVEYILKTNFLNYGKGPLFRSRMQELLGEGIFNVDGSRWYEQRKISSHLFSHRNFKQRMLTTINKDVTTLVRIVGQAVDKAKSSTSGAAEINFSRLFARYTLDAIGEIAFGKDVGALRGESEDFVTSFDYIQSFLNDLVLKPPGYAFYCRQFTPEGKKYSECLATLNSYVQSMVETAQRETTPEELAARGDLLALFLTRTDTHGNPFSLEYLRDIVVNMTIAGRDTTAYALAWTLWLLTIHPDVQDKARAEAQAAFAKAGSQGEELSYEAIDSLTYLDAIFTEVLRLYPSVPKNPKCAYRDDVLPDGTPIRAGSYVMYVPYVMGRLPNLWGPEPENFDPERHVQGRLRPSPYLWPAFQAGPRICLGQRLAYMEAKAVLCSLLVRFKFNRSPSVSAPRLVQNALTTSMEGDGLILAVKHVGMKDGEAGITAGKEGEVPQ</sequence>
<comment type="cofactor">
    <cofactor evidence="5">
        <name>heme</name>
        <dbReference type="ChEBI" id="CHEBI:30413"/>
    </cofactor>
</comment>
<dbReference type="PANTHER" id="PTHR24296">
    <property type="entry name" value="CYTOCHROME P450"/>
    <property type="match status" value="1"/>
</dbReference>
<dbReference type="InterPro" id="IPR036396">
    <property type="entry name" value="Cyt_P450_sf"/>
</dbReference>
<dbReference type="GO" id="GO:0016705">
    <property type="term" value="F:oxidoreductase activity, acting on paired donors, with incorporation or reduction of molecular oxygen"/>
    <property type="evidence" value="ECO:0007669"/>
    <property type="project" value="InterPro"/>
</dbReference>
<keyword evidence="2 5" id="KW-0479">Metal-binding</keyword>
<dbReference type="Gene3D" id="1.10.630.10">
    <property type="entry name" value="Cytochrome P450"/>
    <property type="match status" value="1"/>
</dbReference>
<dbReference type="InterPro" id="IPR001128">
    <property type="entry name" value="Cyt_P450"/>
</dbReference>
<proteinExistence type="inferred from homology"/>
<keyword evidence="4 5" id="KW-0408">Iron</keyword>
<evidence type="ECO:0000256" key="2">
    <source>
        <dbReference type="ARBA" id="ARBA00022723"/>
    </source>
</evidence>
<keyword evidence="5" id="KW-0349">Heme</keyword>
<evidence type="ECO:0000313" key="6">
    <source>
        <dbReference type="EMBL" id="TFJ82393.1"/>
    </source>
</evidence>
<dbReference type="PRINTS" id="PR00385">
    <property type="entry name" value="P450"/>
</dbReference>
<reference evidence="6 7" key="1">
    <citation type="submission" date="2019-01" db="EMBL/GenBank/DDBJ databases">
        <title>Nuclear Genome Assembly of the Microalgal Biofuel strain Nannochloropsis salina CCMP1776.</title>
        <authorList>
            <person name="Hovde B."/>
        </authorList>
    </citation>
    <scope>NUCLEOTIDE SEQUENCE [LARGE SCALE GENOMIC DNA]</scope>
    <source>
        <strain evidence="6 7">CCMP1776</strain>
    </source>
</reference>
<evidence type="ECO:0000256" key="4">
    <source>
        <dbReference type="ARBA" id="ARBA00023004"/>
    </source>
</evidence>
<keyword evidence="7" id="KW-1185">Reference proteome</keyword>
<comment type="similarity">
    <text evidence="1">Belongs to the cytochrome P450 family.</text>
</comment>
<dbReference type="GO" id="GO:0004497">
    <property type="term" value="F:monooxygenase activity"/>
    <property type="evidence" value="ECO:0007669"/>
    <property type="project" value="InterPro"/>
</dbReference>
<dbReference type="Proteomes" id="UP000355283">
    <property type="component" value="Unassembled WGS sequence"/>
</dbReference>
<dbReference type="PRINTS" id="PR00463">
    <property type="entry name" value="EP450I"/>
</dbReference>
<evidence type="ECO:0008006" key="8">
    <source>
        <dbReference type="Google" id="ProtNLM"/>
    </source>
</evidence>
<dbReference type="AlphaFoldDB" id="A0A4D9CXV2"/>
<dbReference type="OrthoDB" id="1470350at2759"/>
<dbReference type="SUPFAM" id="SSF48264">
    <property type="entry name" value="Cytochrome P450"/>
    <property type="match status" value="1"/>
</dbReference>
<organism evidence="6 7">
    <name type="scientific">Nannochloropsis salina CCMP1776</name>
    <dbReference type="NCBI Taxonomy" id="1027361"/>
    <lineage>
        <taxon>Eukaryota</taxon>
        <taxon>Sar</taxon>
        <taxon>Stramenopiles</taxon>
        <taxon>Ochrophyta</taxon>
        <taxon>Eustigmatophyceae</taxon>
        <taxon>Eustigmatales</taxon>
        <taxon>Monodopsidaceae</taxon>
        <taxon>Microchloropsis</taxon>
        <taxon>Microchloropsis salina</taxon>
    </lineage>
</organism>
<comment type="caution">
    <text evidence="6">The sequence shown here is derived from an EMBL/GenBank/DDBJ whole genome shotgun (WGS) entry which is preliminary data.</text>
</comment>
<dbReference type="GO" id="GO:0020037">
    <property type="term" value="F:heme binding"/>
    <property type="evidence" value="ECO:0007669"/>
    <property type="project" value="InterPro"/>
</dbReference>
<dbReference type="GO" id="GO:0005506">
    <property type="term" value="F:iron ion binding"/>
    <property type="evidence" value="ECO:0007669"/>
    <property type="project" value="InterPro"/>
</dbReference>
<protein>
    <recommendedName>
        <fullName evidence="8">Cytochrome P450</fullName>
    </recommendedName>
</protein>
<evidence type="ECO:0000256" key="1">
    <source>
        <dbReference type="ARBA" id="ARBA00010617"/>
    </source>
</evidence>
<evidence type="ECO:0000313" key="7">
    <source>
        <dbReference type="Proteomes" id="UP000355283"/>
    </source>
</evidence>
<evidence type="ECO:0000256" key="5">
    <source>
        <dbReference type="PIRSR" id="PIRSR602401-1"/>
    </source>
</evidence>
<feature type="binding site" description="axial binding residue" evidence="5">
    <location>
        <position position="377"/>
    </location>
    <ligand>
        <name>heme</name>
        <dbReference type="ChEBI" id="CHEBI:30413"/>
    </ligand>
    <ligandPart>
        <name>Fe</name>
        <dbReference type="ChEBI" id="CHEBI:18248"/>
    </ligandPart>
</feature>
<name>A0A4D9CXV2_9STRA</name>
<keyword evidence="3" id="KW-0560">Oxidoreductase</keyword>
<accession>A0A4D9CXV2</accession>
<dbReference type="EMBL" id="SDOX01000113">
    <property type="protein sequence ID" value="TFJ82393.1"/>
    <property type="molecule type" value="Genomic_DNA"/>
</dbReference>
<gene>
    <name evidence="6" type="ORF">NSK_006304</name>
</gene>
<dbReference type="InterPro" id="IPR002401">
    <property type="entry name" value="Cyt_P450_E_grp-I"/>
</dbReference>